<dbReference type="RefSeq" id="WP_088812551.1">
    <property type="nucleotide sequence ID" value="NZ_FYEX01000001.1"/>
</dbReference>
<dbReference type="InterPro" id="IPR000468">
    <property type="entry name" value="Barstar"/>
</dbReference>
<name>A0A212T8L2_9BURK</name>
<accession>A0A212T8L2</accession>
<reference evidence="4" key="1">
    <citation type="submission" date="2017-06" db="EMBL/GenBank/DDBJ databases">
        <authorList>
            <person name="Varghese N."/>
            <person name="Submissions S."/>
        </authorList>
    </citation>
    <scope>NUCLEOTIDE SEQUENCE [LARGE SCALE GENOMIC DNA]</scope>
    <source>
        <strain evidence="4">MWH-VicM1</strain>
    </source>
</reference>
<dbReference type="InterPro" id="IPR035905">
    <property type="entry name" value="Barstar-like_sf"/>
</dbReference>
<evidence type="ECO:0000256" key="1">
    <source>
        <dbReference type="ARBA" id="ARBA00006845"/>
    </source>
</evidence>
<comment type="similarity">
    <text evidence="1">Belongs to the barstar family.</text>
</comment>
<dbReference type="SUPFAM" id="SSF52038">
    <property type="entry name" value="Barstar-related"/>
    <property type="match status" value="1"/>
</dbReference>
<protein>
    <submittedName>
        <fullName evidence="3">Barstar (Barnase inhibitor)</fullName>
    </submittedName>
</protein>
<evidence type="ECO:0000313" key="4">
    <source>
        <dbReference type="Proteomes" id="UP000197215"/>
    </source>
</evidence>
<dbReference type="Pfam" id="PF01337">
    <property type="entry name" value="Barstar"/>
    <property type="match status" value="1"/>
</dbReference>
<feature type="domain" description="Barstar (barnase inhibitor)" evidence="2">
    <location>
        <begin position="81"/>
        <end position="177"/>
    </location>
</feature>
<gene>
    <name evidence="3" type="ORF">SAMN06295916_0669</name>
</gene>
<dbReference type="Gene3D" id="3.30.370.10">
    <property type="entry name" value="Barstar-like"/>
    <property type="match status" value="1"/>
</dbReference>
<dbReference type="OrthoDB" id="5295683at2"/>
<dbReference type="AlphaFoldDB" id="A0A212T8L2"/>
<evidence type="ECO:0000313" key="3">
    <source>
        <dbReference type="EMBL" id="SNC62397.1"/>
    </source>
</evidence>
<organism evidence="3 4">
    <name type="scientific">Polynucleobacter victoriensis</name>
    <dbReference type="NCBI Taxonomy" id="2049319"/>
    <lineage>
        <taxon>Bacteria</taxon>
        <taxon>Pseudomonadati</taxon>
        <taxon>Pseudomonadota</taxon>
        <taxon>Betaproteobacteria</taxon>
        <taxon>Burkholderiales</taxon>
        <taxon>Burkholderiaceae</taxon>
        <taxon>Polynucleobacter</taxon>
    </lineage>
</organism>
<evidence type="ECO:0000259" key="2">
    <source>
        <dbReference type="Pfam" id="PF01337"/>
    </source>
</evidence>
<dbReference type="EMBL" id="FYEX01000001">
    <property type="protein sequence ID" value="SNC62397.1"/>
    <property type="molecule type" value="Genomic_DNA"/>
</dbReference>
<sequence length="180" mass="19819">MTINISENNLYGQSVLGNLNSSVANTGVSGPKSTSTWRTALAAREAGPTAALRAVRTNIVQSIRAFRTVDLQEAASELGQHFIYASCAHAITKSEVLEAIGNGFYFPRQQAKNFDNLLDSLTTLIDRSGPQPGFVIVLEGLPCTHKFDKEARETLLDVFRDAVEFWADRRVSCRIFYSFA</sequence>
<dbReference type="Proteomes" id="UP000197215">
    <property type="component" value="Unassembled WGS sequence"/>
</dbReference>
<proteinExistence type="inferred from homology"/>
<keyword evidence="4" id="KW-1185">Reference proteome</keyword>